<organism evidence="2 3">
    <name type="scientific">[Torrubiella] hemipterigena</name>
    <dbReference type="NCBI Taxonomy" id="1531966"/>
    <lineage>
        <taxon>Eukaryota</taxon>
        <taxon>Fungi</taxon>
        <taxon>Dikarya</taxon>
        <taxon>Ascomycota</taxon>
        <taxon>Pezizomycotina</taxon>
        <taxon>Sordariomycetes</taxon>
        <taxon>Hypocreomycetidae</taxon>
        <taxon>Hypocreales</taxon>
        <taxon>Clavicipitaceae</taxon>
        <taxon>Clavicipitaceae incertae sedis</taxon>
        <taxon>'Torrubiella' clade</taxon>
    </lineage>
</organism>
<name>A0A0A1TS71_9HYPO</name>
<evidence type="ECO:0008006" key="4">
    <source>
        <dbReference type="Google" id="ProtNLM"/>
    </source>
</evidence>
<proteinExistence type="predicted"/>
<accession>A0A0A1TS71</accession>
<keyword evidence="1" id="KW-0732">Signal</keyword>
<dbReference type="Proteomes" id="UP000039046">
    <property type="component" value="Unassembled WGS sequence"/>
</dbReference>
<evidence type="ECO:0000313" key="2">
    <source>
        <dbReference type="EMBL" id="CEJ95125.1"/>
    </source>
</evidence>
<feature type="chain" id="PRO_5001990360" description="Secreted protein" evidence="1">
    <location>
        <begin position="18"/>
        <end position="78"/>
    </location>
</feature>
<dbReference type="AlphaFoldDB" id="A0A0A1TS71"/>
<sequence>MFVSISFISWKAGFHLCRVCICICNDVRPTTIMAVESFRCKPALWHPPTTPMCNCRTRAMLHSTWLSICRNVAYMNSL</sequence>
<gene>
    <name evidence="2" type="ORF">VHEMI10623</name>
</gene>
<feature type="signal peptide" evidence="1">
    <location>
        <begin position="1"/>
        <end position="17"/>
    </location>
</feature>
<reference evidence="2 3" key="1">
    <citation type="journal article" date="2015" name="Genome Announc.">
        <title>Draft Genome Sequence and Gene Annotation of the Entomopathogenic Fungus Verticillium hemipterigenum.</title>
        <authorList>
            <person name="Horn F."/>
            <person name="Habel A."/>
            <person name="Scharf D.H."/>
            <person name="Dworschak J."/>
            <person name="Brakhage A.A."/>
            <person name="Guthke R."/>
            <person name="Hertweck C."/>
            <person name="Linde J."/>
        </authorList>
    </citation>
    <scope>NUCLEOTIDE SEQUENCE [LARGE SCALE GENOMIC DNA]</scope>
</reference>
<dbReference type="HOGENOM" id="CLU_2623747_0_0_1"/>
<evidence type="ECO:0000313" key="3">
    <source>
        <dbReference type="Proteomes" id="UP000039046"/>
    </source>
</evidence>
<dbReference type="EMBL" id="CDHN01000008">
    <property type="protein sequence ID" value="CEJ95125.1"/>
    <property type="molecule type" value="Genomic_DNA"/>
</dbReference>
<protein>
    <recommendedName>
        <fullName evidence="4">Secreted protein</fullName>
    </recommendedName>
</protein>
<keyword evidence="3" id="KW-1185">Reference proteome</keyword>
<evidence type="ECO:0000256" key="1">
    <source>
        <dbReference type="SAM" id="SignalP"/>
    </source>
</evidence>